<dbReference type="Proteomes" id="UP000316437">
    <property type="component" value="Unassembled WGS sequence"/>
</dbReference>
<accession>A0A543EH52</accession>
<comment type="caution">
    <text evidence="1">The sequence shown here is derived from an EMBL/GenBank/DDBJ whole genome shotgun (WGS) entry which is preliminary data.</text>
</comment>
<keyword evidence="2" id="KW-1185">Reference proteome</keyword>
<evidence type="ECO:0000313" key="1">
    <source>
        <dbReference type="EMBL" id="TQM20915.1"/>
    </source>
</evidence>
<protein>
    <submittedName>
        <fullName evidence="1">Uncharacterized protein</fullName>
    </submittedName>
</protein>
<name>A0A543EH52_9FLAO</name>
<dbReference type="EMBL" id="VFPD01000001">
    <property type="protein sequence ID" value="TQM20915.1"/>
    <property type="molecule type" value="Genomic_DNA"/>
</dbReference>
<gene>
    <name evidence="1" type="ORF">FB551_0593</name>
</gene>
<proteinExistence type="predicted"/>
<reference evidence="1 2" key="1">
    <citation type="submission" date="2019-06" db="EMBL/GenBank/DDBJ databases">
        <title>Sorghum-associated microbial communities from plants grown in Nebraska, USA.</title>
        <authorList>
            <person name="Schachtman D."/>
        </authorList>
    </citation>
    <scope>NUCLEOTIDE SEQUENCE [LARGE SCALE GENOMIC DNA]</scope>
    <source>
        <strain evidence="1 2">110</strain>
    </source>
</reference>
<organism evidence="1 2">
    <name type="scientific">Chryseobacterium aquifrigidense</name>
    <dbReference type="NCBI Taxonomy" id="558021"/>
    <lineage>
        <taxon>Bacteria</taxon>
        <taxon>Pseudomonadati</taxon>
        <taxon>Bacteroidota</taxon>
        <taxon>Flavobacteriia</taxon>
        <taxon>Flavobacteriales</taxon>
        <taxon>Weeksellaceae</taxon>
        <taxon>Chryseobacterium group</taxon>
        <taxon>Chryseobacterium</taxon>
    </lineage>
</organism>
<evidence type="ECO:0000313" key="2">
    <source>
        <dbReference type="Proteomes" id="UP000316437"/>
    </source>
</evidence>
<dbReference type="AlphaFoldDB" id="A0A543EH52"/>
<sequence>MIINENFLLEFDVEYGGFFSKEAICNKDGDRLYFFQIKNGRVELMVYQNGSIGFNSLPTGSLRKSGIIQ</sequence>